<dbReference type="RefSeq" id="WP_290207467.1">
    <property type="nucleotide sequence ID" value="NZ_JASDDK010000005.1"/>
</dbReference>
<dbReference type="Pfam" id="PF01420">
    <property type="entry name" value="Methylase_S"/>
    <property type="match status" value="2"/>
</dbReference>
<evidence type="ECO:0000313" key="6">
    <source>
        <dbReference type="Proteomes" id="UP001231197"/>
    </source>
</evidence>
<dbReference type="Gene3D" id="3.90.220.20">
    <property type="entry name" value="DNA methylase specificity domains"/>
    <property type="match status" value="2"/>
</dbReference>
<dbReference type="InterPro" id="IPR000055">
    <property type="entry name" value="Restrct_endonuc_typeI_TRD"/>
</dbReference>
<organism evidence="5 6">
    <name type="scientific">Winogradskyella bathintestinalis</name>
    <dbReference type="NCBI Taxonomy" id="3035208"/>
    <lineage>
        <taxon>Bacteria</taxon>
        <taxon>Pseudomonadati</taxon>
        <taxon>Bacteroidota</taxon>
        <taxon>Flavobacteriia</taxon>
        <taxon>Flavobacteriales</taxon>
        <taxon>Flavobacteriaceae</taxon>
        <taxon>Winogradskyella</taxon>
    </lineage>
</organism>
<keyword evidence="5" id="KW-0255">Endonuclease</keyword>
<dbReference type="EMBL" id="JASDDK010000005">
    <property type="protein sequence ID" value="MDN3493792.1"/>
    <property type="molecule type" value="Genomic_DNA"/>
</dbReference>
<evidence type="ECO:0000256" key="3">
    <source>
        <dbReference type="ARBA" id="ARBA00023125"/>
    </source>
</evidence>
<dbReference type="Proteomes" id="UP001231197">
    <property type="component" value="Unassembled WGS sequence"/>
</dbReference>
<keyword evidence="6" id="KW-1185">Reference proteome</keyword>
<name>A0ABT7ZXS1_9FLAO</name>
<accession>A0ABT7ZXS1</accession>
<evidence type="ECO:0000256" key="2">
    <source>
        <dbReference type="ARBA" id="ARBA00022747"/>
    </source>
</evidence>
<keyword evidence="5" id="KW-0540">Nuclease</keyword>
<comment type="similarity">
    <text evidence="1">Belongs to the type-I restriction system S methylase family.</text>
</comment>
<protein>
    <submittedName>
        <fullName evidence="5">Restriction endonuclease subunit S</fullName>
    </submittedName>
</protein>
<dbReference type="PANTHER" id="PTHR30408">
    <property type="entry name" value="TYPE-1 RESTRICTION ENZYME ECOKI SPECIFICITY PROTEIN"/>
    <property type="match status" value="1"/>
</dbReference>
<keyword evidence="5" id="KW-0378">Hydrolase</keyword>
<feature type="domain" description="Type I restriction modification DNA specificity" evidence="4">
    <location>
        <begin position="199"/>
        <end position="379"/>
    </location>
</feature>
<gene>
    <name evidence="5" type="ORF">QMA06_13785</name>
</gene>
<dbReference type="CDD" id="cd17290">
    <property type="entry name" value="RMtype1_S_AleSS8ORF2795P_TRD1-CR1_like"/>
    <property type="match status" value="1"/>
</dbReference>
<reference evidence="5 6" key="1">
    <citation type="journal article" date="2023" name="Int. J. Syst. Evol. Microbiol.">
        <title>Winogradskyella bathintestinalis sp. nov., isolated from the intestine of the deep-sea loosejaw dragonfish, Malacosteus niger.</title>
        <authorList>
            <person name="Uniacke-Lowe S."/>
            <person name="Johnson C.N."/>
            <person name="Stanton C."/>
            <person name="Hill C."/>
            <person name="Ross P."/>
        </authorList>
    </citation>
    <scope>NUCLEOTIDE SEQUENCE [LARGE SCALE GENOMIC DNA]</scope>
    <source>
        <strain evidence="5 6">APC 3343</strain>
    </source>
</reference>
<sequence>MKFLSYKIGDLTEDIKTGKTPSTKNDAYFINGRVNWLTPSDLKGQKIIKESERKITQFAIEENAAFLYKTGTVLVSTIGDIGKTCIVDEPAASNQQLTGILLDDSIILPELFYYWVIRSKKLLNNKANKAVISILNNKLLKKIVITFPSDLGSQRKITTQLNQIQSLIDKRIKSIKILNDLVQSFFVYYFGDPVHNNKSYTLYKIGDVVENILSGWSAQGENREKVKGEYGVLKVSSVTDGEFLPEQHKAVSRSIIKRKLLHPVEGDLLMSRANTLEKVAAVAIVDKTYDDIFLPDKLWKIILNNDEVSTYYFKALLAHKGFRDSFVNKSTSSSSGSMVNITQDKFLNYQFPKPSLNLQMRFESVYKTIEDHKLELKKSLNLLENLFQSVLQNSFGENSFIDEEPIFEELLKDFSIDDLSRNNDRINYLIDFFKQEKFTSEESYTEAIEKLHKLIENKEVKQYYNKKNKTVDLKK</sequence>
<evidence type="ECO:0000256" key="1">
    <source>
        <dbReference type="ARBA" id="ARBA00010923"/>
    </source>
</evidence>
<dbReference type="InterPro" id="IPR044946">
    <property type="entry name" value="Restrct_endonuc_typeI_TRD_sf"/>
</dbReference>
<keyword evidence="2" id="KW-0680">Restriction system</keyword>
<dbReference type="InterPro" id="IPR052021">
    <property type="entry name" value="Type-I_RS_S_subunit"/>
</dbReference>
<dbReference type="GO" id="GO:0004519">
    <property type="term" value="F:endonuclease activity"/>
    <property type="evidence" value="ECO:0007669"/>
    <property type="project" value="UniProtKB-KW"/>
</dbReference>
<dbReference type="PANTHER" id="PTHR30408:SF12">
    <property type="entry name" value="TYPE I RESTRICTION ENZYME MJAVIII SPECIFICITY SUBUNIT"/>
    <property type="match status" value="1"/>
</dbReference>
<comment type="caution">
    <text evidence="5">The sequence shown here is derived from an EMBL/GenBank/DDBJ whole genome shotgun (WGS) entry which is preliminary data.</text>
</comment>
<dbReference type="SUPFAM" id="SSF116734">
    <property type="entry name" value="DNA methylase specificity domain"/>
    <property type="match status" value="2"/>
</dbReference>
<proteinExistence type="inferred from homology"/>
<evidence type="ECO:0000259" key="4">
    <source>
        <dbReference type="Pfam" id="PF01420"/>
    </source>
</evidence>
<evidence type="ECO:0000313" key="5">
    <source>
        <dbReference type="EMBL" id="MDN3493792.1"/>
    </source>
</evidence>
<feature type="domain" description="Type I restriction modification DNA specificity" evidence="4">
    <location>
        <begin position="6"/>
        <end position="173"/>
    </location>
</feature>
<keyword evidence="3" id="KW-0238">DNA-binding</keyword>